<proteinExistence type="predicted"/>
<name>A0A521FTW0_9SPHI</name>
<dbReference type="Proteomes" id="UP000320300">
    <property type="component" value="Unassembled WGS sequence"/>
</dbReference>
<evidence type="ECO:0000313" key="1">
    <source>
        <dbReference type="EMBL" id="SMO99607.1"/>
    </source>
</evidence>
<organism evidence="1 2">
    <name type="scientific">Pedobacter westerhofensis</name>
    <dbReference type="NCBI Taxonomy" id="425512"/>
    <lineage>
        <taxon>Bacteria</taxon>
        <taxon>Pseudomonadati</taxon>
        <taxon>Bacteroidota</taxon>
        <taxon>Sphingobacteriia</taxon>
        <taxon>Sphingobacteriales</taxon>
        <taxon>Sphingobacteriaceae</taxon>
        <taxon>Pedobacter</taxon>
    </lineage>
</organism>
<evidence type="ECO:0000313" key="2">
    <source>
        <dbReference type="Proteomes" id="UP000320300"/>
    </source>
</evidence>
<dbReference type="AlphaFoldDB" id="A0A521FTW0"/>
<keyword evidence="2" id="KW-1185">Reference proteome</keyword>
<sequence length="50" mass="5803">MILIEINQLYCVEVYKFSVIYYSSEFCNPNDQLLNGAIDSDLENVNLKLL</sequence>
<accession>A0A521FTW0</accession>
<reference evidence="1 2" key="1">
    <citation type="submission" date="2017-05" db="EMBL/GenBank/DDBJ databases">
        <authorList>
            <person name="Varghese N."/>
            <person name="Submissions S."/>
        </authorList>
    </citation>
    <scope>NUCLEOTIDE SEQUENCE [LARGE SCALE GENOMIC DNA]</scope>
    <source>
        <strain evidence="1 2">DSM 19036</strain>
    </source>
</reference>
<dbReference type="EMBL" id="FXTN01000024">
    <property type="protein sequence ID" value="SMO99607.1"/>
    <property type="molecule type" value="Genomic_DNA"/>
</dbReference>
<gene>
    <name evidence="1" type="ORF">SAMN06265348_1245</name>
</gene>
<protein>
    <submittedName>
        <fullName evidence="1">Uncharacterized protein</fullName>
    </submittedName>
</protein>